<evidence type="ECO:0000313" key="5">
    <source>
        <dbReference type="Proteomes" id="UP000069902"/>
    </source>
</evidence>
<dbReference type="InterPro" id="IPR019808">
    <property type="entry name" value="Histidine_triad_CS"/>
</dbReference>
<dbReference type="PANTHER" id="PTHR42997:SF1">
    <property type="entry name" value="AP-4-A PHOSPHORYLASE"/>
    <property type="match status" value="1"/>
</dbReference>
<keyword evidence="5" id="KW-1185">Reference proteome</keyword>
<dbReference type="GO" id="GO:0003824">
    <property type="term" value="F:catalytic activity"/>
    <property type="evidence" value="ECO:0007669"/>
    <property type="project" value="InterPro"/>
</dbReference>
<sequence length="262" mass="30203">MALKNFKVEKLIRDYLPSMMRAKGIVVHERAMDQEEFIQRLKDKLLEEVEEVKQACGREEQLEELADVLEVIQALAVATGLSMQQIEEKRIEKRHARGGFEGRLFNHRVEIEEDNQAIAYYLDRPAQYPLIADHDKPDCLFCQMARGGQGVGYFAKFKHCYIIKDRFPVSPGHLLIIPYEHTDNWFTASEEVRSDIMKALYFAKEQLDSEYNPQGYNMGANCGEVAGQSVMHLHVHLIPRYRGDMEDPKGGVRGVIPSRQKY</sequence>
<feature type="short sequence motif" description="Histidine triad motif" evidence="1">
    <location>
        <begin position="232"/>
        <end position="236"/>
    </location>
</feature>
<dbReference type="Proteomes" id="UP000069902">
    <property type="component" value="Chromosome cPNK"/>
</dbReference>
<feature type="coiled-coil region" evidence="2">
    <location>
        <begin position="35"/>
        <end position="62"/>
    </location>
</feature>
<dbReference type="KEGG" id="pnl:PNK_1814"/>
<dbReference type="AlphaFoldDB" id="A0A0U5JE77"/>
<dbReference type="Pfam" id="PF01230">
    <property type="entry name" value="HIT"/>
    <property type="match status" value="1"/>
</dbReference>
<feature type="domain" description="HIT" evidence="3">
    <location>
        <begin position="140"/>
        <end position="247"/>
    </location>
</feature>
<organism evidence="4 5">
    <name type="scientific">Candidatus Protochlamydia naegleriophila</name>
    <dbReference type="NCBI Taxonomy" id="389348"/>
    <lineage>
        <taxon>Bacteria</taxon>
        <taxon>Pseudomonadati</taxon>
        <taxon>Chlamydiota</taxon>
        <taxon>Chlamydiia</taxon>
        <taxon>Parachlamydiales</taxon>
        <taxon>Parachlamydiaceae</taxon>
        <taxon>Candidatus Protochlamydia</taxon>
    </lineage>
</organism>
<protein>
    <submittedName>
        <fullName evidence="4">HIT family protein</fullName>
    </submittedName>
</protein>
<dbReference type="InterPro" id="IPR038735">
    <property type="entry name" value="MSMEG_1276-like_NTP-PPase_dom"/>
</dbReference>
<dbReference type="InterPro" id="IPR021130">
    <property type="entry name" value="PRib-ATP_PPHydrolase-like"/>
</dbReference>
<dbReference type="InterPro" id="IPR011146">
    <property type="entry name" value="HIT-like"/>
</dbReference>
<evidence type="ECO:0000313" key="4">
    <source>
        <dbReference type="EMBL" id="CUI17421.1"/>
    </source>
</evidence>
<proteinExistence type="predicted"/>
<gene>
    <name evidence="4" type="ORF">PNK_1814</name>
</gene>
<accession>A0A0U5JE77</accession>
<evidence type="ECO:0000256" key="2">
    <source>
        <dbReference type="SAM" id="Coils"/>
    </source>
</evidence>
<keyword evidence="2" id="KW-0175">Coiled coil</keyword>
<dbReference type="CDD" id="cd11532">
    <property type="entry name" value="NTP-PPase_COG4997"/>
    <property type="match status" value="1"/>
</dbReference>
<dbReference type="InParanoid" id="A0A0U5JE77"/>
<dbReference type="PATRIC" id="fig|389348.3.peg.2038"/>
<reference evidence="5" key="1">
    <citation type="submission" date="2015-09" db="EMBL/GenBank/DDBJ databases">
        <authorList>
            <person name="Bertelli C."/>
        </authorList>
    </citation>
    <scope>NUCLEOTIDE SEQUENCE [LARGE SCALE GENOMIC DNA]</scope>
    <source>
        <strain evidence="5">KNic</strain>
    </source>
</reference>
<dbReference type="SUPFAM" id="SSF101386">
    <property type="entry name" value="all-alpha NTP pyrophosphatases"/>
    <property type="match status" value="1"/>
</dbReference>
<evidence type="ECO:0000256" key="1">
    <source>
        <dbReference type="PROSITE-ProRule" id="PRU00464"/>
    </source>
</evidence>
<dbReference type="STRING" id="389348.PNK_1814"/>
<dbReference type="PROSITE" id="PS51084">
    <property type="entry name" value="HIT_2"/>
    <property type="match status" value="1"/>
</dbReference>
<dbReference type="PROSITE" id="PS00892">
    <property type="entry name" value="HIT_1"/>
    <property type="match status" value="1"/>
</dbReference>
<dbReference type="PANTHER" id="PTHR42997">
    <property type="entry name" value="HIT FAMILY HYDROLASE"/>
    <property type="match status" value="1"/>
</dbReference>
<evidence type="ECO:0000259" key="3">
    <source>
        <dbReference type="PROSITE" id="PS51084"/>
    </source>
</evidence>
<dbReference type="Pfam" id="PF01503">
    <property type="entry name" value="PRA-PH"/>
    <property type="match status" value="1"/>
</dbReference>
<dbReference type="InterPro" id="IPR036265">
    <property type="entry name" value="HIT-like_sf"/>
</dbReference>
<dbReference type="InterPro" id="IPR052908">
    <property type="entry name" value="AP-4-A_phosphorylase"/>
</dbReference>
<name>A0A0U5JE77_9BACT</name>
<dbReference type="SUPFAM" id="SSF54197">
    <property type="entry name" value="HIT-like"/>
    <property type="match status" value="1"/>
</dbReference>
<dbReference type="EMBL" id="LN879502">
    <property type="protein sequence ID" value="CUI17421.1"/>
    <property type="molecule type" value="Genomic_DNA"/>
</dbReference>
<dbReference type="Gene3D" id="3.30.428.10">
    <property type="entry name" value="HIT-like"/>
    <property type="match status" value="1"/>
</dbReference>